<feature type="transmembrane region" description="Helical" evidence="1">
    <location>
        <begin position="205"/>
        <end position="223"/>
    </location>
</feature>
<keyword evidence="1" id="KW-0812">Transmembrane</keyword>
<dbReference type="eggNOG" id="ENOG502Z89R">
    <property type="taxonomic scope" value="Bacteria"/>
</dbReference>
<feature type="transmembrane region" description="Helical" evidence="1">
    <location>
        <begin position="380"/>
        <end position="403"/>
    </location>
</feature>
<feature type="transmembrane region" description="Helical" evidence="1">
    <location>
        <begin position="305"/>
        <end position="329"/>
    </location>
</feature>
<feature type="transmembrane region" description="Helical" evidence="1">
    <location>
        <begin position="20"/>
        <end position="43"/>
    </location>
</feature>
<dbReference type="Proteomes" id="UP000006666">
    <property type="component" value="Chromosome"/>
</dbReference>
<keyword evidence="3" id="KW-1185">Reference proteome</keyword>
<feature type="transmembrane region" description="Helical" evidence="1">
    <location>
        <begin position="99"/>
        <end position="126"/>
    </location>
</feature>
<evidence type="ECO:0000313" key="3">
    <source>
        <dbReference type="Proteomes" id="UP000006666"/>
    </source>
</evidence>
<dbReference type="KEGG" id="kse:Ksed_07180"/>
<keyword evidence="1" id="KW-0472">Membrane</keyword>
<sequence>MVALLLRLKWTLLKAGFRRNGWQLAGFIIGLVLGMVAALGLAAGLVSTRGLDVELAAGLVTLLLAITGFTLFLVPLVATGVDDTLDPSRFALLPVRARALLPGLVLGSFVGVSGLVMVLAAVGAVAALVRSPAVTVAALVAAPVWLVLTVVLRNAAAAGISSPRTPRWVRDLATGIGIVLAASSGLAANGLTAGVSSIEELRERVDLLATVAGWTPFGLPWAAVQDVAGGNWLSASIRAVLVVALLGVLLWWWERAIAARLVSPLESSGSGREVRAGALTRLAPATPAGAVMMRSLINWRRDPRYVMNFAVSVLMPVLFVAPALMQGAAVRDMPYLPYVGAAVALSFAMVTMQDTSYDGSAVWMHVVSGIRGRDDRLGRFLALLPVALPLVVLAVVVGCVLSGRWDQAWNALGVSLGLLCVGAGVGQVTSALWQFPAPQPGANQFSTPAGGTLATFLAMVVTWVAMLVVAAGAAGLWFATHQLGWVHQLMGPAVLLVGAAVAWVCIVGSGRWLDRRWPQVLANVTESAA</sequence>
<protein>
    <recommendedName>
        <fullName evidence="4">ABC-2 type transport system permease protein</fullName>
    </recommendedName>
</protein>
<keyword evidence="1" id="KW-1133">Transmembrane helix</keyword>
<dbReference type="HOGENOM" id="CLU_025319_1_0_11"/>
<dbReference type="RefSeq" id="WP_012802192.1">
    <property type="nucleotide sequence ID" value="NC_013169.1"/>
</dbReference>
<name>C7NEV3_KYTSD</name>
<dbReference type="STRING" id="478801.Ksed_07180"/>
<evidence type="ECO:0000256" key="1">
    <source>
        <dbReference type="SAM" id="Phobius"/>
    </source>
</evidence>
<proteinExistence type="predicted"/>
<feature type="transmembrane region" description="Helical" evidence="1">
    <location>
        <begin position="409"/>
        <end position="433"/>
    </location>
</feature>
<reference evidence="2 3" key="1">
    <citation type="journal article" date="2009" name="Stand. Genomic Sci.">
        <title>Complete genome sequence of Kytococcus sedentarius type strain (541).</title>
        <authorList>
            <person name="Sims D."/>
            <person name="Brettin T."/>
            <person name="Detter J.C."/>
            <person name="Han C."/>
            <person name="Lapidus A."/>
            <person name="Copeland A."/>
            <person name="Glavina Del Rio T."/>
            <person name="Nolan M."/>
            <person name="Chen F."/>
            <person name="Lucas S."/>
            <person name="Tice H."/>
            <person name="Cheng J.F."/>
            <person name="Bruce D."/>
            <person name="Goodwin L."/>
            <person name="Pitluck S."/>
            <person name="Ovchinnikova G."/>
            <person name="Pati A."/>
            <person name="Ivanova N."/>
            <person name="Mavrommatis K."/>
            <person name="Chen A."/>
            <person name="Palaniappan K."/>
            <person name="D'haeseleer P."/>
            <person name="Chain P."/>
            <person name="Bristow J."/>
            <person name="Eisen J.A."/>
            <person name="Markowitz V."/>
            <person name="Hugenholtz P."/>
            <person name="Schneider S."/>
            <person name="Goker M."/>
            <person name="Pukall R."/>
            <person name="Kyrpides N.C."/>
            <person name="Klenk H.P."/>
        </authorList>
    </citation>
    <scope>NUCLEOTIDE SEQUENCE [LARGE SCALE GENOMIC DNA]</scope>
    <source>
        <strain evidence="3">ATCC 14392 / DSM 20547 / JCM 11482 / CCUG 33030 / NBRC 15357 / NCTC 11040 / CCM 314 / 541</strain>
    </source>
</reference>
<feature type="transmembrane region" description="Helical" evidence="1">
    <location>
        <begin position="235"/>
        <end position="253"/>
    </location>
</feature>
<feature type="transmembrane region" description="Helical" evidence="1">
    <location>
        <begin position="485"/>
        <end position="506"/>
    </location>
</feature>
<evidence type="ECO:0000313" key="2">
    <source>
        <dbReference type="EMBL" id="ACV05777.1"/>
    </source>
</evidence>
<feature type="transmembrane region" description="Helical" evidence="1">
    <location>
        <begin position="172"/>
        <end position="193"/>
    </location>
</feature>
<organism evidence="2 3">
    <name type="scientific">Kytococcus sedentarius (strain ATCC 14392 / DSM 20547 / JCM 11482 / CCUG 33030 / NBRC 15357 / NCTC 11040 / CCM 314 / 541)</name>
    <name type="common">Micrococcus sedentarius</name>
    <dbReference type="NCBI Taxonomy" id="478801"/>
    <lineage>
        <taxon>Bacteria</taxon>
        <taxon>Bacillati</taxon>
        <taxon>Actinomycetota</taxon>
        <taxon>Actinomycetes</taxon>
        <taxon>Micrococcales</taxon>
        <taxon>Kytococcaceae</taxon>
        <taxon>Kytococcus</taxon>
    </lineage>
</organism>
<dbReference type="AlphaFoldDB" id="C7NEV3"/>
<evidence type="ECO:0008006" key="4">
    <source>
        <dbReference type="Google" id="ProtNLM"/>
    </source>
</evidence>
<feature type="transmembrane region" description="Helical" evidence="1">
    <location>
        <begin position="55"/>
        <end position="79"/>
    </location>
</feature>
<dbReference type="EMBL" id="CP001686">
    <property type="protein sequence ID" value="ACV05777.1"/>
    <property type="molecule type" value="Genomic_DNA"/>
</dbReference>
<accession>C7NEV3</accession>
<feature type="transmembrane region" description="Helical" evidence="1">
    <location>
        <begin position="133"/>
        <end position="152"/>
    </location>
</feature>
<feature type="transmembrane region" description="Helical" evidence="1">
    <location>
        <begin position="453"/>
        <end position="479"/>
    </location>
</feature>
<gene>
    <name evidence="2" type="ordered locus">Ksed_07180</name>
</gene>